<dbReference type="Gene3D" id="2.130.10.30">
    <property type="entry name" value="Regulator of chromosome condensation 1/beta-lactamase-inhibitor protein II"/>
    <property type="match status" value="2"/>
</dbReference>
<protein>
    <recommendedName>
        <fullName evidence="8">Tyrosine-protein kinase ephrin type A/B receptor-like domain-containing protein</fullName>
    </recommendedName>
</protein>
<feature type="repeat" description="RCC1" evidence="3">
    <location>
        <begin position="268"/>
        <end position="320"/>
    </location>
</feature>
<feature type="repeat" description="RCC1" evidence="3">
    <location>
        <begin position="212"/>
        <end position="267"/>
    </location>
</feature>
<dbReference type="AlphaFoldDB" id="A0A7S1KN88"/>
<sequence>MTYTSLTFTNKKFVHRKRPWWHTVINLCMLGLILGLLQGIDSIPTHDQATYGWGLNLNFQLGGETFDSQRAFRVVPQPNDTIVATAAGGSFSLFLTASGAAYCVGSNSRGACAQGNTDVVKEPVSIHQGGLLNGKSIAQVASGARHSVFITADGQVATAGDHSKGQLGVDMDIEFSTSLLQVSFDELFADKNTKIMQAEAGEFHTLFRTSAGQVASAGSNQFGNICQPQSVVKSNTPILINLPLDVEGQSVTRISAGGFHTLILTNQGTVVVCGRHHMGQLGLQSFENQIYTPTILSSLVDENIIDVAAGLFHSIFLSDDGKIFASGLNAYGALALGNNAIVVRAPAPVDMGVPALNGKAIVAVKAGAHHSIFISSDGVLGLAGSNIQGQLFPLGTYSMSRIATVNPYLGSKVCTFVSGGDEFTLATCATNEDSIECAPGTYRDGRSCVTCPAGYMCIHSEMIQCAAGTFAPEGSWECFTCTAGSISFSDGAASCELCPAGSYSSEDGSTACTRCEAGTFNSYKGEAMCSPCPPGTEGDSERGSTSCSPCPAGTYRDETSTQCVKCRAGTYSIVVGADSLNTCTKCPIGTFSSTTGAMSKHACSTCPDGFIAQLSGSSACSNCGGKCSNSQHSMCVECELGTSDAQSGHRVTLSGSIMTILLVALVLLQDH</sequence>
<gene>
    <name evidence="7" type="ORF">PCOS0759_LOCUS2722</name>
</gene>
<proteinExistence type="predicted"/>
<dbReference type="InterPro" id="IPR009091">
    <property type="entry name" value="RCC1/BLIP-II"/>
</dbReference>
<evidence type="ECO:0000256" key="2">
    <source>
        <dbReference type="ARBA" id="ARBA00022737"/>
    </source>
</evidence>
<feature type="repeat" description="RCC1" evidence="3">
    <location>
        <begin position="48"/>
        <end position="98"/>
    </location>
</feature>
<evidence type="ECO:0000259" key="5">
    <source>
        <dbReference type="Pfam" id="PF07699"/>
    </source>
</evidence>
<keyword evidence="4" id="KW-1133">Transmembrane helix</keyword>
<dbReference type="PROSITE" id="PS50012">
    <property type="entry name" value="RCC1_3"/>
    <property type="match status" value="5"/>
</dbReference>
<feature type="transmembrane region" description="Helical" evidence="4">
    <location>
        <begin position="20"/>
        <end position="40"/>
    </location>
</feature>
<dbReference type="GO" id="GO:0005737">
    <property type="term" value="C:cytoplasm"/>
    <property type="evidence" value="ECO:0007669"/>
    <property type="project" value="TreeGrafter"/>
</dbReference>
<dbReference type="PROSITE" id="PS00626">
    <property type="entry name" value="RCC1_2"/>
    <property type="match status" value="2"/>
</dbReference>
<dbReference type="InterPro" id="IPR011641">
    <property type="entry name" value="Tyr-kin_ephrin_A/B_rcpt-like"/>
</dbReference>
<evidence type="ECO:0000259" key="6">
    <source>
        <dbReference type="Pfam" id="PF25390"/>
    </source>
</evidence>
<dbReference type="SUPFAM" id="SSF57184">
    <property type="entry name" value="Growth factor receptor domain"/>
    <property type="match status" value="1"/>
</dbReference>
<dbReference type="GO" id="GO:0005085">
    <property type="term" value="F:guanyl-nucleotide exchange factor activity"/>
    <property type="evidence" value="ECO:0007669"/>
    <property type="project" value="TreeGrafter"/>
</dbReference>
<dbReference type="PANTHER" id="PTHR45982:SF1">
    <property type="entry name" value="REGULATOR OF CHROMOSOME CONDENSATION"/>
    <property type="match status" value="1"/>
</dbReference>
<feature type="domain" description="Tyrosine-protein kinase ephrin type A/B receptor-like" evidence="5">
    <location>
        <begin position="468"/>
        <end position="510"/>
    </location>
</feature>
<evidence type="ECO:0000256" key="4">
    <source>
        <dbReference type="SAM" id="Phobius"/>
    </source>
</evidence>
<evidence type="ECO:0000256" key="3">
    <source>
        <dbReference type="PROSITE-ProRule" id="PRU00235"/>
    </source>
</evidence>
<evidence type="ECO:0008006" key="8">
    <source>
        <dbReference type="Google" id="ProtNLM"/>
    </source>
</evidence>
<reference evidence="7" key="1">
    <citation type="submission" date="2021-01" db="EMBL/GenBank/DDBJ databases">
        <authorList>
            <person name="Corre E."/>
            <person name="Pelletier E."/>
            <person name="Niang G."/>
            <person name="Scheremetjew M."/>
            <person name="Finn R."/>
            <person name="Kale V."/>
            <person name="Holt S."/>
            <person name="Cochrane G."/>
            <person name="Meng A."/>
            <person name="Brown T."/>
            <person name="Cohen L."/>
        </authorList>
    </citation>
    <scope>NUCLEOTIDE SEQUENCE</scope>
    <source>
        <strain evidence="7">WS</strain>
    </source>
</reference>
<name>A0A7S1KN88_9EUKA</name>
<dbReference type="Pfam" id="PF07699">
    <property type="entry name" value="Ephrin_rec_like"/>
    <property type="match status" value="2"/>
</dbReference>
<keyword evidence="4" id="KW-0472">Membrane</keyword>
<evidence type="ECO:0000313" key="7">
    <source>
        <dbReference type="EMBL" id="CAD9079488.1"/>
    </source>
</evidence>
<keyword evidence="4" id="KW-0812">Transmembrane</keyword>
<feature type="domain" description="Tyrosine-protein kinase ephrin type A/B receptor-like" evidence="5">
    <location>
        <begin position="553"/>
        <end position="603"/>
    </location>
</feature>
<dbReference type="SUPFAM" id="SSF50985">
    <property type="entry name" value="RCC1/BLIP-II"/>
    <property type="match status" value="1"/>
</dbReference>
<dbReference type="InterPro" id="IPR058923">
    <property type="entry name" value="RCC1-like_dom"/>
</dbReference>
<dbReference type="SMART" id="SM01411">
    <property type="entry name" value="Ephrin_rec_like"/>
    <property type="match status" value="4"/>
</dbReference>
<dbReference type="InterPro" id="IPR000408">
    <property type="entry name" value="Reg_chr_condens"/>
</dbReference>
<keyword evidence="2" id="KW-0677">Repeat</keyword>
<organism evidence="7">
    <name type="scientific">Percolomonas cosmopolitus</name>
    <dbReference type="NCBI Taxonomy" id="63605"/>
    <lineage>
        <taxon>Eukaryota</taxon>
        <taxon>Discoba</taxon>
        <taxon>Heterolobosea</taxon>
        <taxon>Tetramitia</taxon>
        <taxon>Eutetramitia</taxon>
        <taxon>Percolomonadidae</taxon>
        <taxon>Percolomonas</taxon>
    </lineage>
</organism>
<dbReference type="EMBL" id="HBGD01003291">
    <property type="protein sequence ID" value="CAD9079488.1"/>
    <property type="molecule type" value="Transcribed_RNA"/>
</dbReference>
<keyword evidence="1" id="KW-0344">Guanine-nucleotide releasing factor</keyword>
<feature type="domain" description="RCC1-like" evidence="6">
    <location>
        <begin position="45"/>
        <end position="349"/>
    </location>
</feature>
<dbReference type="PANTHER" id="PTHR45982">
    <property type="entry name" value="REGULATOR OF CHROMOSOME CONDENSATION"/>
    <property type="match status" value="1"/>
</dbReference>
<dbReference type="Gene3D" id="2.10.50.10">
    <property type="entry name" value="Tumor Necrosis Factor Receptor, subunit A, domain 2"/>
    <property type="match status" value="3"/>
</dbReference>
<feature type="repeat" description="RCC1" evidence="3">
    <location>
        <begin position="321"/>
        <end position="377"/>
    </location>
</feature>
<accession>A0A7S1KN88</accession>
<dbReference type="PRINTS" id="PR00633">
    <property type="entry name" value="RCCNDNSATION"/>
</dbReference>
<dbReference type="InterPro" id="IPR051553">
    <property type="entry name" value="Ran_GTPase-activating"/>
</dbReference>
<feature type="repeat" description="RCC1" evidence="3">
    <location>
        <begin position="99"/>
        <end position="153"/>
    </location>
</feature>
<evidence type="ECO:0000256" key="1">
    <source>
        <dbReference type="ARBA" id="ARBA00022658"/>
    </source>
</evidence>
<dbReference type="Pfam" id="PF25390">
    <property type="entry name" value="WD40_RLD"/>
    <property type="match status" value="1"/>
</dbReference>
<dbReference type="InterPro" id="IPR009030">
    <property type="entry name" value="Growth_fac_rcpt_cys_sf"/>
</dbReference>